<protein>
    <recommendedName>
        <fullName evidence="3">Secreted protein</fullName>
    </recommendedName>
</protein>
<sequence length="114" mass="12009">MVVAGLLVLGGPTVTGVQAASVCGGHQARTLRFETGRTVLYKNNGYVCAVTYAKRSGARRAMSVSVQARGNRAVVDKGRYTRHAGPVTVHAGHRCVRVKGSVGAKSVRTGWILC</sequence>
<gene>
    <name evidence="1" type="ORF">OKJ99_07470</name>
</gene>
<comment type="caution">
    <text evidence="1">The sequence shown here is derived from an EMBL/GenBank/DDBJ whole genome shotgun (WGS) entry which is preliminary data.</text>
</comment>
<proteinExistence type="predicted"/>
<name>A0ABU6F028_9ACTN</name>
<evidence type="ECO:0008006" key="3">
    <source>
        <dbReference type="Google" id="ProtNLM"/>
    </source>
</evidence>
<evidence type="ECO:0000313" key="1">
    <source>
        <dbReference type="EMBL" id="MEB8337353.1"/>
    </source>
</evidence>
<dbReference type="Proteomes" id="UP001354931">
    <property type="component" value="Unassembled WGS sequence"/>
</dbReference>
<evidence type="ECO:0000313" key="2">
    <source>
        <dbReference type="Proteomes" id="UP001354931"/>
    </source>
</evidence>
<keyword evidence="2" id="KW-1185">Reference proteome</keyword>
<organism evidence="1 2">
    <name type="scientific">Streptomyces endophyticus</name>
    <dbReference type="NCBI Taxonomy" id="714166"/>
    <lineage>
        <taxon>Bacteria</taxon>
        <taxon>Bacillati</taxon>
        <taxon>Actinomycetota</taxon>
        <taxon>Actinomycetes</taxon>
        <taxon>Kitasatosporales</taxon>
        <taxon>Streptomycetaceae</taxon>
        <taxon>Streptomyces</taxon>
    </lineage>
</organism>
<dbReference type="EMBL" id="JAOZYC010000046">
    <property type="protein sequence ID" value="MEB8337353.1"/>
    <property type="molecule type" value="Genomic_DNA"/>
</dbReference>
<reference evidence="1 2" key="1">
    <citation type="submission" date="2022-10" db="EMBL/GenBank/DDBJ databases">
        <authorList>
            <person name="Xie J."/>
            <person name="Shen N."/>
        </authorList>
    </citation>
    <scope>NUCLEOTIDE SEQUENCE [LARGE SCALE GENOMIC DNA]</scope>
    <source>
        <strain evidence="1 2">YIM65594</strain>
    </source>
</reference>
<accession>A0ABU6F028</accession>